<protein>
    <submittedName>
        <fullName evidence="2">Uncharacterized protein</fullName>
    </submittedName>
</protein>
<evidence type="ECO:0000313" key="2">
    <source>
        <dbReference type="EMBL" id="ADY28941.1"/>
    </source>
</evidence>
<evidence type="ECO:0000313" key="3">
    <source>
        <dbReference type="Proteomes" id="UP000007487"/>
    </source>
</evidence>
<dbReference type="AlphaFoldDB" id="F0RFJ3"/>
<dbReference type="HOGENOM" id="CLU_1376027_0_0_10"/>
<reference evidence="2 3" key="1">
    <citation type="journal article" date="2011" name="Stand. Genomic Sci.">
        <title>Complete genome sequence of Cellulophaga lytica type strain (LIM- 21).</title>
        <authorList>
            <person name="Pati A."/>
            <person name="Abt B."/>
            <person name="Teshima H."/>
            <person name="Nolan M."/>
            <person name="Lapidus A."/>
            <person name="Lucas S."/>
            <person name="Hammon N."/>
            <person name="Deshpande S."/>
            <person name="Cheng J.F."/>
            <person name="Tapia R."/>
            <person name="Han C."/>
            <person name="Goodwin L."/>
            <person name="Pitluck S."/>
            <person name="Liolios K."/>
            <person name="Pagani I."/>
            <person name="Mavromatis K."/>
            <person name="Ovchinikova G."/>
            <person name="Chen A."/>
            <person name="Palaniappan K."/>
            <person name="Land M."/>
            <person name="Hauser L."/>
            <person name="Jeffries C.D."/>
            <person name="Detter J.C."/>
            <person name="Brambilla E.M."/>
            <person name="Kannan K.P."/>
            <person name="Rohde M."/>
            <person name="Spring S."/>
            <person name="Goker M."/>
            <person name="Woyke T."/>
            <person name="Bristow J."/>
            <person name="Eisen J.A."/>
            <person name="Markowitz V."/>
            <person name="Hugenholtz P."/>
            <person name="Kyrpides N.C."/>
            <person name="Klenk H.P."/>
            <person name="Ivanova N."/>
        </authorList>
    </citation>
    <scope>NUCLEOTIDE SEQUENCE [LARGE SCALE GENOMIC DNA]</scope>
    <source>
        <strain evidence="3">ATCC 23178 / DSM 7489 / JCM 8516 / NBRC 14961 / NCIMB 1423 / VKM B-1433 / Cy l20</strain>
    </source>
</reference>
<dbReference type="EMBL" id="CP002534">
    <property type="protein sequence ID" value="ADY28941.1"/>
    <property type="molecule type" value="Genomic_DNA"/>
</dbReference>
<feature type="region of interest" description="Disordered" evidence="1">
    <location>
        <begin position="143"/>
        <end position="167"/>
    </location>
</feature>
<keyword evidence="3" id="KW-1185">Reference proteome</keyword>
<feature type="compositionally biased region" description="Low complexity" evidence="1">
    <location>
        <begin position="146"/>
        <end position="159"/>
    </location>
</feature>
<accession>F0RFJ3</accession>
<dbReference type="KEGG" id="cly:Celly_1112"/>
<dbReference type="Proteomes" id="UP000007487">
    <property type="component" value="Chromosome"/>
</dbReference>
<dbReference type="RefSeq" id="WP_013620689.1">
    <property type="nucleotide sequence ID" value="NC_015167.1"/>
</dbReference>
<dbReference type="OrthoDB" id="711462at2"/>
<proteinExistence type="predicted"/>
<gene>
    <name evidence="2" type="ordered locus">Celly_1112</name>
</gene>
<dbReference type="STRING" id="867900.Celly_1112"/>
<sequence length="198" mass="22503">MKKTITLIIFILISTLSNSQDIEGLSKKKIDLTVKKYALLIEKKAIENQIDSITNNILIIEDKIAIQELKTNAIKTSLKRNFNFYELPSEKTRILESINQKKQLYLIEYYEYGEYYKAIYNNKIGYIKESDIINNKAIKALKKKPSTNPNTPSSQSKPSYNKGFNSSRSSVISTCGALTKSGGYCKRKVKGGGHCYQH</sequence>
<name>F0RFJ3_CELLC</name>
<organism evidence="2 3">
    <name type="scientific">Cellulophaga lytica (strain ATCC 23178 / DSM 7489 / JCM 8516 / NBRC 14961 / NCIMB 1423 / VKM B-1433 / Cy l20)</name>
    <dbReference type="NCBI Taxonomy" id="867900"/>
    <lineage>
        <taxon>Bacteria</taxon>
        <taxon>Pseudomonadati</taxon>
        <taxon>Bacteroidota</taxon>
        <taxon>Flavobacteriia</taxon>
        <taxon>Flavobacteriales</taxon>
        <taxon>Flavobacteriaceae</taxon>
        <taxon>Cellulophaga</taxon>
    </lineage>
</organism>
<evidence type="ECO:0000256" key="1">
    <source>
        <dbReference type="SAM" id="MobiDB-lite"/>
    </source>
</evidence>